<sequence length="69" mass="7539">MISGAQLISSTYTDGQLTDRSAVPPQVRQPKRTTLRPPPTPPQQPSMIYGLRLGQQPQRSSGQLHSTVV</sequence>
<protein>
    <submittedName>
        <fullName evidence="2">Uncharacterized protein</fullName>
    </submittedName>
</protein>
<feature type="region of interest" description="Disordered" evidence="1">
    <location>
        <begin position="1"/>
        <end position="69"/>
    </location>
</feature>
<dbReference type="Proteomes" id="UP000215902">
    <property type="component" value="Unassembled WGS sequence"/>
</dbReference>
<organism evidence="2 3">
    <name type="scientific">Macrostomum lignano</name>
    <dbReference type="NCBI Taxonomy" id="282301"/>
    <lineage>
        <taxon>Eukaryota</taxon>
        <taxon>Metazoa</taxon>
        <taxon>Spiralia</taxon>
        <taxon>Lophotrochozoa</taxon>
        <taxon>Platyhelminthes</taxon>
        <taxon>Rhabditophora</taxon>
        <taxon>Macrostomorpha</taxon>
        <taxon>Macrostomida</taxon>
        <taxon>Macrostomidae</taxon>
        <taxon>Macrostomum</taxon>
    </lineage>
</organism>
<accession>A0A267FVI4</accession>
<feature type="compositionally biased region" description="Polar residues" evidence="1">
    <location>
        <begin position="55"/>
        <end position="69"/>
    </location>
</feature>
<proteinExistence type="predicted"/>
<name>A0A267FVI4_9PLAT</name>
<keyword evidence="3" id="KW-1185">Reference proteome</keyword>
<reference evidence="2 3" key="1">
    <citation type="submission" date="2017-06" db="EMBL/GenBank/DDBJ databases">
        <title>A platform for efficient transgenesis in Macrostomum lignano, a flatworm model organism for stem cell research.</title>
        <authorList>
            <person name="Berezikov E."/>
        </authorList>
    </citation>
    <scope>NUCLEOTIDE SEQUENCE [LARGE SCALE GENOMIC DNA]</scope>
    <source>
        <strain evidence="2">DV1</strain>
        <tissue evidence="2">Whole organism</tissue>
    </source>
</reference>
<evidence type="ECO:0000256" key="1">
    <source>
        <dbReference type="SAM" id="MobiDB-lite"/>
    </source>
</evidence>
<evidence type="ECO:0000313" key="3">
    <source>
        <dbReference type="Proteomes" id="UP000215902"/>
    </source>
</evidence>
<comment type="caution">
    <text evidence="2">The sequence shown here is derived from an EMBL/GenBank/DDBJ whole genome shotgun (WGS) entry which is preliminary data.</text>
</comment>
<dbReference type="AlphaFoldDB" id="A0A267FVI4"/>
<evidence type="ECO:0000313" key="2">
    <source>
        <dbReference type="EMBL" id="PAA77244.1"/>
    </source>
</evidence>
<dbReference type="OrthoDB" id="5951731at2759"/>
<dbReference type="EMBL" id="NIVC01000757">
    <property type="protein sequence ID" value="PAA77244.1"/>
    <property type="molecule type" value="Genomic_DNA"/>
</dbReference>
<gene>
    <name evidence="2" type="ORF">BOX15_Mlig017136g1</name>
</gene>
<feature type="compositionally biased region" description="Polar residues" evidence="1">
    <location>
        <begin position="1"/>
        <end position="19"/>
    </location>
</feature>